<feature type="domain" description="FAM124" evidence="3">
    <location>
        <begin position="12"/>
        <end position="247"/>
    </location>
</feature>
<dbReference type="Proteomes" id="UP000683360">
    <property type="component" value="Unassembled WGS sequence"/>
</dbReference>
<dbReference type="InterPro" id="IPR029380">
    <property type="entry name" value="FAM124"/>
</dbReference>
<dbReference type="Pfam" id="PF15067">
    <property type="entry name" value="FAM124"/>
    <property type="match status" value="1"/>
</dbReference>
<feature type="region of interest" description="Disordered" evidence="2">
    <location>
        <begin position="317"/>
        <end position="341"/>
    </location>
</feature>
<accession>A0A8S3SRA5</accession>
<dbReference type="InterPro" id="IPR046365">
    <property type="entry name" value="FAM124_dom"/>
</dbReference>
<gene>
    <name evidence="4" type="ORF">MEDL_36764</name>
</gene>
<evidence type="ECO:0000256" key="2">
    <source>
        <dbReference type="SAM" id="MobiDB-lite"/>
    </source>
</evidence>
<sequence>MENANLADPYTCTVRIMAPKGKSKVLCKIISPLTKWIDPSFQILKISEGSHINTEKMTCNDENSDDEMLITPALSIMMFLSESGAVTYDELKAVLKKRPWKLHHKMELKSKISPDRTIGCQEFYGLADDMPLWSVCPIHCGNEHLRFLLHVRKFKEMVEFYRIITNAEMESSKPGFCIFPMYTQPGLDCQLALKYSKHIDPVPIENVILVFKVQCMKSIKASVQCVITQLDDITYNVCDPDGNKIQLKTDPVIQRQTPPGLSAMSAVKNILEDYKTCRSSSDSYDSGRFSDSDLWFSEAEQQVSENNKKIHYNINNVSLSGNKSSHRTERSEVRSQTNDASRIIYQNQKSDGDDKKTHCKYQSCFKESVYL</sequence>
<comment type="similarity">
    <text evidence="1">Belongs to the FAM124 family.</text>
</comment>
<dbReference type="AlphaFoldDB" id="A0A8S3SRA5"/>
<reference evidence="4" key="1">
    <citation type="submission" date="2021-03" db="EMBL/GenBank/DDBJ databases">
        <authorList>
            <person name="Bekaert M."/>
        </authorList>
    </citation>
    <scope>NUCLEOTIDE SEQUENCE</scope>
</reference>
<name>A0A8S3SRA5_MYTED</name>
<organism evidence="4 5">
    <name type="scientific">Mytilus edulis</name>
    <name type="common">Blue mussel</name>
    <dbReference type="NCBI Taxonomy" id="6550"/>
    <lineage>
        <taxon>Eukaryota</taxon>
        <taxon>Metazoa</taxon>
        <taxon>Spiralia</taxon>
        <taxon>Lophotrochozoa</taxon>
        <taxon>Mollusca</taxon>
        <taxon>Bivalvia</taxon>
        <taxon>Autobranchia</taxon>
        <taxon>Pteriomorphia</taxon>
        <taxon>Mytilida</taxon>
        <taxon>Mytiloidea</taxon>
        <taxon>Mytilidae</taxon>
        <taxon>Mytilinae</taxon>
        <taxon>Mytilus</taxon>
    </lineage>
</organism>
<evidence type="ECO:0000256" key="1">
    <source>
        <dbReference type="ARBA" id="ARBA00006440"/>
    </source>
</evidence>
<keyword evidence="5" id="KW-1185">Reference proteome</keyword>
<evidence type="ECO:0000313" key="4">
    <source>
        <dbReference type="EMBL" id="CAG2223485.1"/>
    </source>
</evidence>
<evidence type="ECO:0000259" key="3">
    <source>
        <dbReference type="Pfam" id="PF15067"/>
    </source>
</evidence>
<proteinExistence type="inferred from homology"/>
<dbReference type="PANTHER" id="PTHR14715:SF6">
    <property type="entry name" value="FAM124 DOMAIN-CONTAINING PROTEIN"/>
    <property type="match status" value="1"/>
</dbReference>
<dbReference type="OrthoDB" id="10023686at2759"/>
<comment type="caution">
    <text evidence="4">The sequence shown here is derived from an EMBL/GenBank/DDBJ whole genome shotgun (WGS) entry which is preliminary data.</text>
</comment>
<protein>
    <recommendedName>
        <fullName evidence="3">FAM124 domain-containing protein</fullName>
    </recommendedName>
</protein>
<dbReference type="EMBL" id="CAJPWZ010001789">
    <property type="protein sequence ID" value="CAG2223485.1"/>
    <property type="molecule type" value="Genomic_DNA"/>
</dbReference>
<evidence type="ECO:0000313" key="5">
    <source>
        <dbReference type="Proteomes" id="UP000683360"/>
    </source>
</evidence>
<dbReference type="PANTHER" id="PTHR14715">
    <property type="entry name" value="FAM124 DOMAIN-CONTAINING PROTEIN-RELATED"/>
    <property type="match status" value="1"/>
</dbReference>